<dbReference type="SUPFAM" id="SSF101936">
    <property type="entry name" value="DNA-binding pseudobarrel domain"/>
    <property type="match status" value="1"/>
</dbReference>
<dbReference type="EMBL" id="KV003938">
    <property type="protein sequence ID" value="KZV36067.1"/>
    <property type="molecule type" value="Genomic_DNA"/>
</dbReference>
<accession>A0A2Z7BUZ2</accession>
<dbReference type="GO" id="GO:0003677">
    <property type="term" value="F:DNA binding"/>
    <property type="evidence" value="ECO:0007669"/>
    <property type="project" value="UniProtKB-KW"/>
</dbReference>
<evidence type="ECO:0000256" key="1">
    <source>
        <dbReference type="ARBA" id="ARBA00004123"/>
    </source>
</evidence>
<dbReference type="SMART" id="SM01019">
    <property type="entry name" value="B3"/>
    <property type="match status" value="1"/>
</dbReference>
<feature type="compositionally biased region" description="Polar residues" evidence="6">
    <location>
        <begin position="631"/>
        <end position="649"/>
    </location>
</feature>
<evidence type="ECO:0000256" key="2">
    <source>
        <dbReference type="ARBA" id="ARBA00023015"/>
    </source>
</evidence>
<dbReference type="InterPro" id="IPR003340">
    <property type="entry name" value="B3_DNA-bd"/>
</dbReference>
<proteinExistence type="predicted"/>
<dbReference type="AlphaFoldDB" id="A0A2Z7BUZ2"/>
<evidence type="ECO:0000256" key="6">
    <source>
        <dbReference type="SAM" id="MobiDB-lite"/>
    </source>
</evidence>
<evidence type="ECO:0000256" key="5">
    <source>
        <dbReference type="ARBA" id="ARBA00023242"/>
    </source>
</evidence>
<dbReference type="PANTHER" id="PTHR31140:SF81">
    <property type="entry name" value="B3 DOMAIN-CONTAINING TRANSCRIPTION FACTOR ABI3"/>
    <property type="match status" value="1"/>
</dbReference>
<evidence type="ECO:0000313" key="8">
    <source>
        <dbReference type="EMBL" id="KZV36067.1"/>
    </source>
</evidence>
<feature type="compositionally biased region" description="Low complexity" evidence="6">
    <location>
        <begin position="110"/>
        <end position="126"/>
    </location>
</feature>
<feature type="domain" description="TF-B3" evidence="7">
    <location>
        <begin position="513"/>
        <end position="615"/>
    </location>
</feature>
<dbReference type="SMR" id="A0A2Z7BUZ2"/>
<dbReference type="GO" id="GO:0003700">
    <property type="term" value="F:DNA-binding transcription factor activity"/>
    <property type="evidence" value="ECO:0007669"/>
    <property type="project" value="InterPro"/>
</dbReference>
<dbReference type="GO" id="GO:0005634">
    <property type="term" value="C:nucleus"/>
    <property type="evidence" value="ECO:0007669"/>
    <property type="project" value="UniProtKB-SubCell"/>
</dbReference>
<dbReference type="PANTHER" id="PTHR31140">
    <property type="entry name" value="B3 DOMAIN-CONTAINING TRANSCRIPTION FACTOR ABI3"/>
    <property type="match status" value="1"/>
</dbReference>
<feature type="region of interest" description="Disordered" evidence="6">
    <location>
        <begin position="459"/>
        <end position="479"/>
    </location>
</feature>
<feature type="region of interest" description="Disordered" evidence="6">
    <location>
        <begin position="621"/>
        <end position="649"/>
    </location>
</feature>
<dbReference type="OrthoDB" id="757982at2759"/>
<feature type="region of interest" description="Disordered" evidence="6">
    <location>
        <begin position="91"/>
        <end position="131"/>
    </location>
</feature>
<gene>
    <name evidence="8" type="ORF">F511_14081</name>
</gene>
<dbReference type="InterPro" id="IPR044800">
    <property type="entry name" value="LEC2-like"/>
</dbReference>
<evidence type="ECO:0000256" key="4">
    <source>
        <dbReference type="ARBA" id="ARBA00023163"/>
    </source>
</evidence>
<feature type="region of interest" description="Disordered" evidence="6">
    <location>
        <begin position="1"/>
        <end position="30"/>
    </location>
</feature>
<dbReference type="Proteomes" id="UP000250235">
    <property type="component" value="Unassembled WGS sequence"/>
</dbReference>
<dbReference type="CDD" id="cd10015">
    <property type="entry name" value="BfiI_C_EcoRII_N_B3"/>
    <property type="match status" value="1"/>
</dbReference>
<evidence type="ECO:0000313" key="9">
    <source>
        <dbReference type="Proteomes" id="UP000250235"/>
    </source>
</evidence>
<evidence type="ECO:0000259" key="7">
    <source>
        <dbReference type="PROSITE" id="PS50863"/>
    </source>
</evidence>
<comment type="subcellular location">
    <subcellularLocation>
        <location evidence="1">Nucleus</location>
    </subcellularLocation>
</comment>
<name>A0A2Z7BUZ2_9LAMI</name>
<keyword evidence="2" id="KW-0805">Transcription regulation</keyword>
<dbReference type="Gene3D" id="2.40.330.10">
    <property type="entry name" value="DNA-binding pseudobarrel domain"/>
    <property type="match status" value="1"/>
</dbReference>
<dbReference type="FunFam" id="2.40.330.10:FF:000003">
    <property type="entry name" value="B3 domain-containing transcription factor FUS3"/>
    <property type="match status" value="1"/>
</dbReference>
<dbReference type="InterPro" id="IPR015300">
    <property type="entry name" value="DNA-bd_pseudobarrel_sf"/>
</dbReference>
<keyword evidence="4" id="KW-0804">Transcription</keyword>
<evidence type="ECO:0000256" key="3">
    <source>
        <dbReference type="ARBA" id="ARBA00023125"/>
    </source>
</evidence>
<sequence>MVEEGGEGGPPVSEHDRHSSGGEETVDTAAEAVVGEDSGGGGLEAMEMEEQGVVMGEKDFWFEKEGETALLDMNDASVLFGDFPSLPDLPCMSSSSSSSTTPAPAQTIVATTPSSSSAASSSPEASWAVPKRRRNHTALGHTIATDIAPPPPPTSDQDSILDADCVDMMENLGYMDLIDSNELWDPSSLFENQEIVQGQAAPPQKTQCQEDNDGFSFLRGNQELSMIFLDWLKQNKDHISAEDVRKIKLNRSTIENASKRLGRTKEGMKRLLKLILEWVEQYQLQKNGGRRVLESAAVVAAPPGLPPPAVGYCNFGGATYSNPPLAVPPAYPHHPQLMNMMPCTPSSEYQLMNNAQSWTPTPYNSIPMSPQFSHSADNGHPVSSYQQVFARNPYQTCASNGEALVRSGSSVTKEARKNRMARQKRLYSNHHRHNNHKNQMDCSHLDPVSSPEDWMYSPVVDPASTPPTDTQVDAPEDQVKPGSMQLQDFQGESYSDRPQNGCSKTERNLKFLMQKVLKQSDVGNLGRIVLPKKEAENHLPELDTRDGVTIAMEDIGASRVWNMRYRFWPNNKSRMYLLENTGDFVKVNGLQEGDFIVIYLDTKCGKYMIRGVKVRQPEAKLDTGKPMGKRNAQNLSRARIRTSSGQAVA</sequence>
<keyword evidence="3" id="KW-0238">DNA-binding</keyword>
<keyword evidence="5" id="KW-0539">Nucleus</keyword>
<organism evidence="8 9">
    <name type="scientific">Dorcoceras hygrometricum</name>
    <dbReference type="NCBI Taxonomy" id="472368"/>
    <lineage>
        <taxon>Eukaryota</taxon>
        <taxon>Viridiplantae</taxon>
        <taxon>Streptophyta</taxon>
        <taxon>Embryophyta</taxon>
        <taxon>Tracheophyta</taxon>
        <taxon>Spermatophyta</taxon>
        <taxon>Magnoliopsida</taxon>
        <taxon>eudicotyledons</taxon>
        <taxon>Gunneridae</taxon>
        <taxon>Pentapetalae</taxon>
        <taxon>asterids</taxon>
        <taxon>lamiids</taxon>
        <taxon>Lamiales</taxon>
        <taxon>Gesneriaceae</taxon>
        <taxon>Didymocarpoideae</taxon>
        <taxon>Trichosporeae</taxon>
        <taxon>Loxocarpinae</taxon>
        <taxon>Dorcoceras</taxon>
    </lineage>
</organism>
<keyword evidence="9" id="KW-1185">Reference proteome</keyword>
<reference evidence="8 9" key="1">
    <citation type="journal article" date="2015" name="Proc. Natl. Acad. Sci. U.S.A.">
        <title>The resurrection genome of Boea hygrometrica: A blueprint for survival of dehydration.</title>
        <authorList>
            <person name="Xiao L."/>
            <person name="Yang G."/>
            <person name="Zhang L."/>
            <person name="Yang X."/>
            <person name="Zhao S."/>
            <person name="Ji Z."/>
            <person name="Zhou Q."/>
            <person name="Hu M."/>
            <person name="Wang Y."/>
            <person name="Chen M."/>
            <person name="Xu Y."/>
            <person name="Jin H."/>
            <person name="Xiao X."/>
            <person name="Hu G."/>
            <person name="Bao F."/>
            <person name="Hu Y."/>
            <person name="Wan P."/>
            <person name="Li L."/>
            <person name="Deng X."/>
            <person name="Kuang T."/>
            <person name="Xiang C."/>
            <person name="Zhu J.K."/>
            <person name="Oliver M.J."/>
            <person name="He Y."/>
        </authorList>
    </citation>
    <scope>NUCLEOTIDE SEQUENCE [LARGE SCALE GENOMIC DNA]</scope>
    <source>
        <strain evidence="9">cv. XS01</strain>
    </source>
</reference>
<dbReference type="PROSITE" id="PS50863">
    <property type="entry name" value="B3"/>
    <property type="match status" value="1"/>
</dbReference>
<protein>
    <recommendedName>
        <fullName evidence="7">TF-B3 domain-containing protein</fullName>
    </recommendedName>
</protein>
<dbReference type="Pfam" id="PF02362">
    <property type="entry name" value="B3"/>
    <property type="match status" value="1"/>
</dbReference>